<evidence type="ECO:0000313" key="3">
    <source>
        <dbReference type="Proteomes" id="UP000198824"/>
    </source>
</evidence>
<gene>
    <name evidence="2" type="ORF">SAMN05192580_0465</name>
</gene>
<dbReference type="STRING" id="1166337.SAMN05192580_0465"/>
<reference evidence="2 3" key="1">
    <citation type="submission" date="2016-10" db="EMBL/GenBank/DDBJ databases">
        <authorList>
            <person name="de Groot N.N."/>
        </authorList>
    </citation>
    <scope>NUCLEOTIDE SEQUENCE [LARGE SCALE GENOMIC DNA]</scope>
    <source>
        <strain evidence="2 3">S5-249</strain>
    </source>
</reference>
<keyword evidence="1" id="KW-1133">Transmembrane helix</keyword>
<evidence type="ECO:0000256" key="1">
    <source>
        <dbReference type="SAM" id="Phobius"/>
    </source>
</evidence>
<proteinExistence type="predicted"/>
<dbReference type="EMBL" id="FOZG01000001">
    <property type="protein sequence ID" value="SFR79807.1"/>
    <property type="molecule type" value="Genomic_DNA"/>
</dbReference>
<evidence type="ECO:0000313" key="2">
    <source>
        <dbReference type="EMBL" id="SFR79807.1"/>
    </source>
</evidence>
<organism evidence="2 3">
    <name type="scientific">Sphingomonas jatrophae</name>
    <dbReference type="NCBI Taxonomy" id="1166337"/>
    <lineage>
        <taxon>Bacteria</taxon>
        <taxon>Pseudomonadati</taxon>
        <taxon>Pseudomonadota</taxon>
        <taxon>Alphaproteobacteria</taxon>
        <taxon>Sphingomonadales</taxon>
        <taxon>Sphingomonadaceae</taxon>
        <taxon>Sphingomonas</taxon>
    </lineage>
</organism>
<dbReference type="Proteomes" id="UP000198824">
    <property type="component" value="Unassembled WGS sequence"/>
</dbReference>
<protein>
    <submittedName>
        <fullName evidence="2">Uncharacterized protein</fullName>
    </submittedName>
</protein>
<name>A0A1I6JLK8_9SPHN</name>
<accession>A0A1I6JLK8</accession>
<keyword evidence="1" id="KW-0812">Transmembrane</keyword>
<feature type="transmembrane region" description="Helical" evidence="1">
    <location>
        <begin position="29"/>
        <end position="46"/>
    </location>
</feature>
<keyword evidence="3" id="KW-1185">Reference proteome</keyword>
<sequence length="165" mass="17149">MPVLRRGGLAAGDRTVTALIALLARHRSWLLLLAVAAIGAALYAWGAEARADRARLLAWGDKMCAAAGAELMPAKGKRGAECFTAVQALARFKAEAAEATAEALATAERSRANSAAADARVARAAADAARTATAQMEAANAQVTDDRVGRDWIAALNRTAGLRPR</sequence>
<keyword evidence="1" id="KW-0472">Membrane</keyword>
<dbReference type="AlphaFoldDB" id="A0A1I6JLK8"/>